<reference evidence="2" key="1">
    <citation type="journal article" date="2015" name="Nature">
        <title>Complex archaea that bridge the gap between prokaryotes and eukaryotes.</title>
        <authorList>
            <person name="Spang A."/>
            <person name="Saw J.H."/>
            <person name="Jorgensen S.L."/>
            <person name="Zaremba-Niedzwiedzka K."/>
            <person name="Martijn J."/>
            <person name="Lind A.E."/>
            <person name="van Eijk R."/>
            <person name="Schleper C."/>
            <person name="Guy L."/>
            <person name="Ettema T.J."/>
        </authorList>
    </citation>
    <scope>NUCLEOTIDE SEQUENCE</scope>
</reference>
<sequence length="54" mass="6053">EFGLDVKKFSPEDGTELSPTRHNINITQLQAAKVTLQNELENLDIMIADLEALK</sequence>
<proteinExistence type="predicted"/>
<accession>A0A0F9MZG0</accession>
<feature type="coiled-coil region" evidence="1">
    <location>
        <begin position="26"/>
        <end position="53"/>
    </location>
</feature>
<evidence type="ECO:0000256" key="1">
    <source>
        <dbReference type="SAM" id="Coils"/>
    </source>
</evidence>
<name>A0A0F9MZG0_9ZZZZ</name>
<gene>
    <name evidence="2" type="ORF">LCGC14_1013770</name>
</gene>
<keyword evidence="1" id="KW-0175">Coiled coil</keyword>
<dbReference type="AlphaFoldDB" id="A0A0F9MZG0"/>
<feature type="non-terminal residue" evidence="2">
    <location>
        <position position="1"/>
    </location>
</feature>
<protein>
    <submittedName>
        <fullName evidence="2">Uncharacterized protein</fullName>
    </submittedName>
</protein>
<organism evidence="2">
    <name type="scientific">marine sediment metagenome</name>
    <dbReference type="NCBI Taxonomy" id="412755"/>
    <lineage>
        <taxon>unclassified sequences</taxon>
        <taxon>metagenomes</taxon>
        <taxon>ecological metagenomes</taxon>
    </lineage>
</organism>
<comment type="caution">
    <text evidence="2">The sequence shown here is derived from an EMBL/GenBank/DDBJ whole genome shotgun (WGS) entry which is preliminary data.</text>
</comment>
<dbReference type="EMBL" id="LAZR01004002">
    <property type="protein sequence ID" value="KKN12700.1"/>
    <property type="molecule type" value="Genomic_DNA"/>
</dbReference>
<evidence type="ECO:0000313" key="2">
    <source>
        <dbReference type="EMBL" id="KKN12700.1"/>
    </source>
</evidence>